<sequence>MSLNSVTTPARGDPLREDILIPSEGGECHAWWYPPKSGKRGPTIVIGHGLGGIKEMGLNRYAELFQRAGYGALAFDYVGFGQSTGKPRQILDYWKQQGDWDHVLAYAKTMPLIDAYKIGIFGTSFGGAHVIDVAARDPDVVVAISQCPFTSGFASTLTTGFAVPFLGVLGIADTLFGWYRRVNVTVAGKPGQVALMNSHDAYSGYRSLLPAGVEGENSVAASIALQIPLLFPGASAKKVKIPIHFSICGKDSVAPAAPTLKYAKQAAKGEIEYYEDFGHFSIYQGEQFDVVTAKQLDFLSRNLPLEA</sequence>
<dbReference type="InterPro" id="IPR029058">
    <property type="entry name" value="AB_hydrolase_fold"/>
</dbReference>
<dbReference type="PANTHER" id="PTHR22946">
    <property type="entry name" value="DIENELACTONE HYDROLASE DOMAIN-CONTAINING PROTEIN-RELATED"/>
    <property type="match status" value="1"/>
</dbReference>
<dbReference type="Gene3D" id="3.40.50.1820">
    <property type="entry name" value="alpha/beta hydrolase"/>
    <property type="match status" value="1"/>
</dbReference>
<name>A0A0N7L9J7_9BASI</name>
<dbReference type="EMBL" id="CCYA01000238">
    <property type="protein sequence ID" value="CEH13978.1"/>
    <property type="molecule type" value="Genomic_DNA"/>
</dbReference>
<evidence type="ECO:0000313" key="4">
    <source>
        <dbReference type="Proteomes" id="UP000054845"/>
    </source>
</evidence>
<dbReference type="Pfam" id="PF12146">
    <property type="entry name" value="Hydrolase_4"/>
    <property type="match status" value="1"/>
</dbReference>
<accession>A0A0N7L9J7</accession>
<dbReference type="AlphaFoldDB" id="A0A0N7L9J7"/>
<protein>
    <submittedName>
        <fullName evidence="3">Predicted alpha/beta hydrolase</fullName>
    </submittedName>
</protein>
<organism evidence="3 4">
    <name type="scientific">Ceraceosorus bombacis</name>
    <dbReference type="NCBI Taxonomy" id="401625"/>
    <lineage>
        <taxon>Eukaryota</taxon>
        <taxon>Fungi</taxon>
        <taxon>Dikarya</taxon>
        <taxon>Basidiomycota</taxon>
        <taxon>Ustilaginomycotina</taxon>
        <taxon>Exobasidiomycetes</taxon>
        <taxon>Ceraceosorales</taxon>
        <taxon>Ceraceosoraceae</taxon>
        <taxon>Ceraceosorus</taxon>
    </lineage>
</organism>
<dbReference type="InterPro" id="IPR050261">
    <property type="entry name" value="FrsA_esterase"/>
</dbReference>
<keyword evidence="1 3" id="KW-0378">Hydrolase</keyword>
<dbReference type="PANTHER" id="PTHR22946:SF9">
    <property type="entry name" value="POLYKETIDE TRANSFERASE AF380"/>
    <property type="match status" value="1"/>
</dbReference>
<proteinExistence type="predicted"/>
<dbReference type="OrthoDB" id="2498029at2759"/>
<dbReference type="Proteomes" id="UP000054845">
    <property type="component" value="Unassembled WGS sequence"/>
</dbReference>
<dbReference type="GO" id="GO:0016788">
    <property type="term" value="F:hydrolase activity, acting on ester bonds"/>
    <property type="evidence" value="ECO:0007669"/>
    <property type="project" value="UniProtKB-ARBA"/>
</dbReference>
<keyword evidence="4" id="KW-1185">Reference proteome</keyword>
<dbReference type="InterPro" id="IPR022742">
    <property type="entry name" value="Hydrolase_4"/>
</dbReference>
<feature type="domain" description="Serine aminopeptidase S33" evidence="2">
    <location>
        <begin position="43"/>
        <end position="150"/>
    </location>
</feature>
<evidence type="ECO:0000256" key="1">
    <source>
        <dbReference type="ARBA" id="ARBA00022801"/>
    </source>
</evidence>
<evidence type="ECO:0000313" key="3">
    <source>
        <dbReference type="EMBL" id="CEH13978.1"/>
    </source>
</evidence>
<dbReference type="STRING" id="401625.A0A0N7L9J7"/>
<evidence type="ECO:0000259" key="2">
    <source>
        <dbReference type="Pfam" id="PF12146"/>
    </source>
</evidence>
<reference evidence="3 4" key="1">
    <citation type="submission" date="2014-09" db="EMBL/GenBank/DDBJ databases">
        <authorList>
            <person name="Magalhaes I.L.F."/>
            <person name="Oliveira U."/>
            <person name="Santos F.R."/>
            <person name="Vidigal T.H.D.A."/>
            <person name="Brescovit A.D."/>
            <person name="Santos A.J."/>
        </authorList>
    </citation>
    <scope>NUCLEOTIDE SEQUENCE [LARGE SCALE GENOMIC DNA]</scope>
</reference>
<dbReference type="SUPFAM" id="SSF53474">
    <property type="entry name" value="alpha/beta-Hydrolases"/>
    <property type="match status" value="1"/>
</dbReference>